<dbReference type="AlphaFoldDB" id="A0A3B4YG80"/>
<keyword evidence="6" id="KW-0732">Signal</keyword>
<dbReference type="InterPro" id="IPR009003">
    <property type="entry name" value="Peptidase_S1_PA"/>
</dbReference>
<evidence type="ECO:0000256" key="3">
    <source>
        <dbReference type="ARBA" id="ARBA00022825"/>
    </source>
</evidence>
<dbReference type="RefSeq" id="XP_023251603.1">
    <property type="nucleotide sequence ID" value="XM_023395835.1"/>
</dbReference>
<dbReference type="PROSITE" id="PS50240">
    <property type="entry name" value="TRYPSIN_DOM"/>
    <property type="match status" value="1"/>
</dbReference>
<dbReference type="InterPro" id="IPR001254">
    <property type="entry name" value="Trypsin_dom"/>
</dbReference>
<dbReference type="Pfam" id="PF00089">
    <property type="entry name" value="Trypsin"/>
    <property type="match status" value="1"/>
</dbReference>
<dbReference type="InterPro" id="IPR001314">
    <property type="entry name" value="Peptidase_S1A"/>
</dbReference>
<keyword evidence="3 5" id="KW-0720">Serine protease</keyword>
<dbReference type="PROSITE" id="PS00134">
    <property type="entry name" value="TRYPSIN_HIS"/>
    <property type="match status" value="1"/>
</dbReference>
<dbReference type="KEGG" id="slal:111646358"/>
<protein>
    <submittedName>
        <fullName evidence="8">Serine protease 27-like</fullName>
    </submittedName>
</protein>
<dbReference type="InterPro" id="IPR043504">
    <property type="entry name" value="Peptidase_S1_PA_chymotrypsin"/>
</dbReference>
<reference evidence="8" key="2">
    <citation type="submission" date="2025-09" db="UniProtKB">
        <authorList>
            <consortium name="Ensembl"/>
        </authorList>
    </citation>
    <scope>IDENTIFICATION</scope>
</reference>
<dbReference type="PANTHER" id="PTHR24252">
    <property type="entry name" value="ACROSIN-RELATED"/>
    <property type="match status" value="1"/>
</dbReference>
<dbReference type="Gene3D" id="2.40.10.10">
    <property type="entry name" value="Trypsin-like serine proteases"/>
    <property type="match status" value="1"/>
</dbReference>
<keyword evidence="4" id="KW-1015">Disulfide bond</keyword>
<evidence type="ECO:0000256" key="2">
    <source>
        <dbReference type="ARBA" id="ARBA00022801"/>
    </source>
</evidence>
<dbReference type="STRING" id="1841481.ENSSLDP00000027128"/>
<sequence length="306" mass="32372">MELKLLCAAVLLAFMVTGNNTQSDVCGTAPLNTKIVGGEDAPAGAWPWQASLHRNNFHFCGGSLINNQWVLTAAHCFRSTSTAGLLVYLGRETQEGTNVNEVSRTVSEIIRNPNYDSSTSDNDIALLRLSSPVDFTNYIRPVCLAAGDSDFRAGTTCWVTGWGTIQSDVPLPSPQRLQEVDVPVVSNNQCSESYASNNIGITSNMICAGLPEGGKDSCQGDSGGPMVSKDGSRWVQAGVVSFGIGCAEPSFPGVYARVSEYQTWINSQISTNQPGFVTFNSSSSSSSVGPAAAVVLPVLLSLFVLS</sequence>
<dbReference type="GO" id="GO:0004252">
    <property type="term" value="F:serine-type endopeptidase activity"/>
    <property type="evidence" value="ECO:0007669"/>
    <property type="project" value="InterPro"/>
</dbReference>
<feature type="domain" description="Peptidase S1" evidence="7">
    <location>
        <begin position="35"/>
        <end position="270"/>
    </location>
</feature>
<dbReference type="PRINTS" id="PR00722">
    <property type="entry name" value="CHYMOTRYPSIN"/>
</dbReference>
<dbReference type="Proteomes" id="UP000261360">
    <property type="component" value="Unplaced"/>
</dbReference>
<dbReference type="GeneTree" id="ENSGT00940000163160"/>
<dbReference type="GeneID" id="111646358"/>
<evidence type="ECO:0000256" key="4">
    <source>
        <dbReference type="ARBA" id="ARBA00023157"/>
    </source>
</evidence>
<dbReference type="PROSITE" id="PS00135">
    <property type="entry name" value="TRYPSIN_SER"/>
    <property type="match status" value="1"/>
</dbReference>
<proteinExistence type="predicted"/>
<dbReference type="Ensembl" id="ENSSLDT00000027963.1">
    <property type="protein sequence ID" value="ENSSLDP00000027128.1"/>
    <property type="gene ID" value="ENSSLDG00000021074.1"/>
</dbReference>
<evidence type="ECO:0000256" key="1">
    <source>
        <dbReference type="ARBA" id="ARBA00022670"/>
    </source>
</evidence>
<organism evidence="8 9">
    <name type="scientific">Seriola lalandi dorsalis</name>
    <dbReference type="NCBI Taxonomy" id="1841481"/>
    <lineage>
        <taxon>Eukaryota</taxon>
        <taxon>Metazoa</taxon>
        <taxon>Chordata</taxon>
        <taxon>Craniata</taxon>
        <taxon>Vertebrata</taxon>
        <taxon>Euteleostomi</taxon>
        <taxon>Actinopterygii</taxon>
        <taxon>Neopterygii</taxon>
        <taxon>Teleostei</taxon>
        <taxon>Neoteleostei</taxon>
        <taxon>Acanthomorphata</taxon>
        <taxon>Carangaria</taxon>
        <taxon>Carangiformes</taxon>
        <taxon>Carangidae</taxon>
        <taxon>Seriola</taxon>
    </lineage>
</organism>
<dbReference type="SUPFAM" id="SSF50494">
    <property type="entry name" value="Trypsin-like serine proteases"/>
    <property type="match status" value="1"/>
</dbReference>
<dbReference type="SMART" id="SM00020">
    <property type="entry name" value="Tryp_SPc"/>
    <property type="match status" value="1"/>
</dbReference>
<keyword evidence="2 5" id="KW-0378">Hydrolase</keyword>
<feature type="signal peptide" evidence="6">
    <location>
        <begin position="1"/>
        <end position="21"/>
    </location>
</feature>
<evidence type="ECO:0000259" key="7">
    <source>
        <dbReference type="PROSITE" id="PS50240"/>
    </source>
</evidence>
<evidence type="ECO:0000256" key="6">
    <source>
        <dbReference type="SAM" id="SignalP"/>
    </source>
</evidence>
<keyword evidence="9" id="KW-1185">Reference proteome</keyword>
<evidence type="ECO:0000256" key="5">
    <source>
        <dbReference type="RuleBase" id="RU363034"/>
    </source>
</evidence>
<accession>A0A3B4YG80</accession>
<dbReference type="FunFam" id="2.40.10.10:FF:000057">
    <property type="entry name" value="Zgc:100868"/>
    <property type="match status" value="1"/>
</dbReference>
<dbReference type="GO" id="GO:0006508">
    <property type="term" value="P:proteolysis"/>
    <property type="evidence" value="ECO:0007669"/>
    <property type="project" value="UniProtKB-KW"/>
</dbReference>
<keyword evidence="1 5" id="KW-0645">Protease</keyword>
<dbReference type="InterPro" id="IPR033116">
    <property type="entry name" value="TRYPSIN_SER"/>
</dbReference>
<reference evidence="8" key="1">
    <citation type="submission" date="2025-08" db="UniProtKB">
        <authorList>
            <consortium name="Ensembl"/>
        </authorList>
    </citation>
    <scope>IDENTIFICATION</scope>
</reference>
<dbReference type="PANTHER" id="PTHR24252:SF7">
    <property type="entry name" value="HYALIN"/>
    <property type="match status" value="1"/>
</dbReference>
<dbReference type="InterPro" id="IPR018114">
    <property type="entry name" value="TRYPSIN_HIS"/>
</dbReference>
<evidence type="ECO:0000313" key="8">
    <source>
        <dbReference type="Ensembl" id="ENSSLDP00000027128.1"/>
    </source>
</evidence>
<evidence type="ECO:0000313" key="9">
    <source>
        <dbReference type="Proteomes" id="UP000261360"/>
    </source>
</evidence>
<dbReference type="OrthoDB" id="93664at2759"/>
<name>A0A3B4YG80_SERLL</name>
<dbReference type="CDD" id="cd00190">
    <property type="entry name" value="Tryp_SPc"/>
    <property type="match status" value="1"/>
</dbReference>
<feature type="chain" id="PRO_5017403494" evidence="6">
    <location>
        <begin position="22"/>
        <end position="306"/>
    </location>
</feature>